<dbReference type="Proteomes" id="UP000544872">
    <property type="component" value="Unassembled WGS sequence"/>
</dbReference>
<keyword evidence="1" id="KW-0472">Membrane</keyword>
<feature type="transmembrane region" description="Helical" evidence="1">
    <location>
        <begin position="12"/>
        <end position="36"/>
    </location>
</feature>
<evidence type="ECO:0000313" key="3">
    <source>
        <dbReference type="Proteomes" id="UP000544872"/>
    </source>
</evidence>
<keyword evidence="3" id="KW-1185">Reference proteome</keyword>
<evidence type="ECO:0000256" key="1">
    <source>
        <dbReference type="SAM" id="Phobius"/>
    </source>
</evidence>
<protein>
    <submittedName>
        <fullName evidence="2">Uncharacterized protein</fullName>
    </submittedName>
</protein>
<reference evidence="2 3" key="1">
    <citation type="submission" date="2020-08" db="EMBL/GenBank/DDBJ databases">
        <title>Genomic Encyclopedia of Type Strains, Phase IV (KMG-IV): sequencing the most valuable type-strain genomes for metagenomic binning, comparative biology and taxonomic classification.</title>
        <authorList>
            <person name="Goeker M."/>
        </authorList>
    </citation>
    <scope>NUCLEOTIDE SEQUENCE [LARGE SCALE GENOMIC DNA]</scope>
    <source>
        <strain evidence="2 3">DSM 11590</strain>
    </source>
</reference>
<gene>
    <name evidence="2" type="ORF">FHS48_001785</name>
</gene>
<evidence type="ECO:0000313" key="2">
    <source>
        <dbReference type="EMBL" id="MBB6210370.1"/>
    </source>
</evidence>
<dbReference type="PROSITE" id="PS51257">
    <property type="entry name" value="PROKAR_LIPOPROTEIN"/>
    <property type="match status" value="1"/>
</dbReference>
<organism evidence="2 3">
    <name type="scientific">Novispirillum itersonii</name>
    <name type="common">Aquaspirillum itersonii</name>
    <dbReference type="NCBI Taxonomy" id="189"/>
    <lineage>
        <taxon>Bacteria</taxon>
        <taxon>Pseudomonadati</taxon>
        <taxon>Pseudomonadota</taxon>
        <taxon>Alphaproteobacteria</taxon>
        <taxon>Rhodospirillales</taxon>
        <taxon>Novispirillaceae</taxon>
        <taxon>Novispirillum</taxon>
    </lineage>
</organism>
<sequence>MSERNNSNLFKISTIISTAVATIFSCIISSTFTYYLTWKIEEQKQLAEQYKSIHDDYRIQFNALILTLSSFNNDVLEKDVTDEIQKKKTIDDIRKTILSVHQLAIDKDPIISSPAALMRDELSELSKLVQAVKGRQDIKPVLVVGHNILEANASIEIAYKQKTLIKLW</sequence>
<dbReference type="AlphaFoldDB" id="A0A7W9ZFB7"/>
<accession>A0A7W9ZFB7</accession>
<keyword evidence="1" id="KW-1133">Transmembrane helix</keyword>
<keyword evidence="1" id="KW-0812">Transmembrane</keyword>
<dbReference type="EMBL" id="JACIIX010000005">
    <property type="protein sequence ID" value="MBB6210370.1"/>
    <property type="molecule type" value="Genomic_DNA"/>
</dbReference>
<dbReference type="RefSeq" id="WP_184263199.1">
    <property type="nucleotide sequence ID" value="NZ_JACIIX010000005.1"/>
</dbReference>
<proteinExistence type="predicted"/>
<name>A0A7W9ZFB7_NOVIT</name>
<comment type="caution">
    <text evidence="2">The sequence shown here is derived from an EMBL/GenBank/DDBJ whole genome shotgun (WGS) entry which is preliminary data.</text>
</comment>